<evidence type="ECO:0000313" key="2">
    <source>
        <dbReference type="Proteomes" id="UP001234178"/>
    </source>
</evidence>
<sequence>MDVQIAEFNWPGKSRNWPPLIIKMKNGSSYENLPLSEQNKIAAEIQKEIGSVKNSYPGRGGDLFVQVGEEEAFNRLREIKRLGGQDVDVQLPKRLLYNMGVISNVSIDYEDEEIKTALEEQGVVEARRITRKNDGRGEDIRTNMVQLTFKDPSTVPPTNVKSVIGWVIYRLSAKVSKHATGVDPFIRKMWNARCIA</sequence>
<dbReference type="EMBL" id="JAOYFB010000039">
    <property type="protein sequence ID" value="KAK4028751.1"/>
    <property type="molecule type" value="Genomic_DNA"/>
</dbReference>
<evidence type="ECO:0000313" key="1">
    <source>
        <dbReference type="EMBL" id="KAK4028751.1"/>
    </source>
</evidence>
<keyword evidence="2" id="KW-1185">Reference proteome</keyword>
<proteinExistence type="predicted"/>
<protein>
    <submittedName>
        <fullName evidence="1">Uncharacterized protein</fullName>
    </submittedName>
</protein>
<organism evidence="1 2">
    <name type="scientific">Daphnia magna</name>
    <dbReference type="NCBI Taxonomy" id="35525"/>
    <lineage>
        <taxon>Eukaryota</taxon>
        <taxon>Metazoa</taxon>
        <taxon>Ecdysozoa</taxon>
        <taxon>Arthropoda</taxon>
        <taxon>Crustacea</taxon>
        <taxon>Branchiopoda</taxon>
        <taxon>Diplostraca</taxon>
        <taxon>Cladocera</taxon>
        <taxon>Anomopoda</taxon>
        <taxon>Daphniidae</taxon>
        <taxon>Daphnia</taxon>
    </lineage>
</organism>
<reference evidence="1 2" key="1">
    <citation type="journal article" date="2023" name="Nucleic Acids Res.">
        <title>The hologenome of Daphnia magna reveals possible DNA methylation and microbiome-mediated evolution of the host genome.</title>
        <authorList>
            <person name="Chaturvedi A."/>
            <person name="Li X."/>
            <person name="Dhandapani V."/>
            <person name="Marshall H."/>
            <person name="Kissane S."/>
            <person name="Cuenca-Cambronero M."/>
            <person name="Asole G."/>
            <person name="Calvet F."/>
            <person name="Ruiz-Romero M."/>
            <person name="Marangio P."/>
            <person name="Guigo R."/>
            <person name="Rago D."/>
            <person name="Mirbahai L."/>
            <person name="Eastwood N."/>
            <person name="Colbourne J.K."/>
            <person name="Zhou J."/>
            <person name="Mallon E."/>
            <person name="Orsini L."/>
        </authorList>
    </citation>
    <scope>NUCLEOTIDE SEQUENCE [LARGE SCALE GENOMIC DNA]</scope>
    <source>
        <strain evidence="1">LRV0_1</strain>
    </source>
</reference>
<name>A0ABR0AUE3_9CRUS</name>
<comment type="caution">
    <text evidence="1">The sequence shown here is derived from an EMBL/GenBank/DDBJ whole genome shotgun (WGS) entry which is preliminary data.</text>
</comment>
<accession>A0ABR0AUE3</accession>
<gene>
    <name evidence="1" type="ORF">OUZ56_021770</name>
</gene>
<dbReference type="Proteomes" id="UP001234178">
    <property type="component" value="Unassembled WGS sequence"/>
</dbReference>